<gene>
    <name evidence="1" type="ORF">DSO57_1009525</name>
</gene>
<comment type="caution">
    <text evidence="1">The sequence shown here is derived from an EMBL/GenBank/DDBJ whole genome shotgun (WGS) entry which is preliminary data.</text>
</comment>
<organism evidence="1 2">
    <name type="scientific">Entomophthora muscae</name>
    <dbReference type="NCBI Taxonomy" id="34485"/>
    <lineage>
        <taxon>Eukaryota</taxon>
        <taxon>Fungi</taxon>
        <taxon>Fungi incertae sedis</taxon>
        <taxon>Zoopagomycota</taxon>
        <taxon>Entomophthoromycotina</taxon>
        <taxon>Entomophthoromycetes</taxon>
        <taxon>Entomophthorales</taxon>
        <taxon>Entomophthoraceae</taxon>
        <taxon>Entomophthora</taxon>
    </lineage>
</organism>
<evidence type="ECO:0000313" key="1">
    <source>
        <dbReference type="EMBL" id="KAJ9089774.1"/>
    </source>
</evidence>
<keyword evidence="2" id="KW-1185">Reference proteome</keyword>
<reference evidence="1" key="1">
    <citation type="submission" date="2022-04" db="EMBL/GenBank/DDBJ databases">
        <title>Genome of the entomopathogenic fungus Entomophthora muscae.</title>
        <authorList>
            <person name="Elya C."/>
            <person name="Lovett B.R."/>
            <person name="Lee E."/>
            <person name="Macias A.M."/>
            <person name="Hajek A.E."/>
            <person name="De Bivort B.L."/>
            <person name="Kasson M.T."/>
            <person name="De Fine Licht H.H."/>
            <person name="Stajich J.E."/>
        </authorList>
    </citation>
    <scope>NUCLEOTIDE SEQUENCE</scope>
    <source>
        <strain evidence="1">Berkeley</strain>
    </source>
</reference>
<protein>
    <submittedName>
        <fullName evidence="1">Uncharacterized protein</fullName>
    </submittedName>
</protein>
<dbReference type="EMBL" id="QTSX02000030">
    <property type="protein sequence ID" value="KAJ9089774.1"/>
    <property type="molecule type" value="Genomic_DNA"/>
</dbReference>
<proteinExistence type="predicted"/>
<sequence>MLASSEPPSKIFIGSDHAGFKLKGKLLEHLKSKYNSITVQDFGSFDGARCDYPDIAKAVCENLIKEESNSPNEKVMGVLICGSGIGISIAANKYPSIRCALCHNTYTSEMARKHNNANILAMGERIVESDLAIEILDLFLSTGFEGNQHTARVEKLSALGCC</sequence>
<name>A0ACC2USM5_9FUNG</name>
<evidence type="ECO:0000313" key="2">
    <source>
        <dbReference type="Proteomes" id="UP001165960"/>
    </source>
</evidence>
<dbReference type="Proteomes" id="UP001165960">
    <property type="component" value="Unassembled WGS sequence"/>
</dbReference>
<accession>A0ACC2USM5</accession>